<dbReference type="OrthoDB" id="5347061at2759"/>
<dbReference type="PANTHER" id="PTHR33112">
    <property type="entry name" value="DOMAIN PROTEIN, PUTATIVE-RELATED"/>
    <property type="match status" value="1"/>
</dbReference>
<evidence type="ECO:0000259" key="1">
    <source>
        <dbReference type="Pfam" id="PF06985"/>
    </source>
</evidence>
<reference evidence="2 3" key="1">
    <citation type="submission" date="2016-04" db="EMBL/GenBank/DDBJ databases">
        <title>A degradative enzymes factory behind the ericoid mycorrhizal symbiosis.</title>
        <authorList>
            <consortium name="DOE Joint Genome Institute"/>
            <person name="Martino E."/>
            <person name="Morin E."/>
            <person name="Grelet G."/>
            <person name="Kuo A."/>
            <person name="Kohler A."/>
            <person name="Daghino S."/>
            <person name="Barry K."/>
            <person name="Choi C."/>
            <person name="Cichocki N."/>
            <person name="Clum A."/>
            <person name="Copeland A."/>
            <person name="Hainaut M."/>
            <person name="Haridas S."/>
            <person name="Labutti K."/>
            <person name="Lindquist E."/>
            <person name="Lipzen A."/>
            <person name="Khouja H.-R."/>
            <person name="Murat C."/>
            <person name="Ohm R."/>
            <person name="Olson A."/>
            <person name="Spatafora J."/>
            <person name="Veneault-Fourrey C."/>
            <person name="Henrissat B."/>
            <person name="Grigoriev I."/>
            <person name="Martin F."/>
            <person name="Perotto S."/>
        </authorList>
    </citation>
    <scope>NUCLEOTIDE SEQUENCE [LARGE SCALE GENOMIC DNA]</scope>
    <source>
        <strain evidence="2 3">E</strain>
    </source>
</reference>
<protein>
    <submittedName>
        <fullName evidence="2">HET-domain-containing protein</fullName>
    </submittedName>
</protein>
<evidence type="ECO:0000313" key="3">
    <source>
        <dbReference type="Proteomes" id="UP000235371"/>
    </source>
</evidence>
<name>A0A2J6T3S7_9HELO</name>
<evidence type="ECO:0000313" key="2">
    <source>
        <dbReference type="EMBL" id="PMD57700.1"/>
    </source>
</evidence>
<dbReference type="InParanoid" id="A0A2J6T3S7"/>
<dbReference type="InterPro" id="IPR010730">
    <property type="entry name" value="HET"/>
</dbReference>
<dbReference type="Pfam" id="PF06985">
    <property type="entry name" value="HET"/>
    <property type="match status" value="1"/>
</dbReference>
<proteinExistence type="predicted"/>
<dbReference type="Proteomes" id="UP000235371">
    <property type="component" value="Unassembled WGS sequence"/>
</dbReference>
<gene>
    <name evidence="2" type="ORF">K444DRAFT_565223</name>
</gene>
<organism evidence="2 3">
    <name type="scientific">Hyaloscypha bicolor E</name>
    <dbReference type="NCBI Taxonomy" id="1095630"/>
    <lineage>
        <taxon>Eukaryota</taxon>
        <taxon>Fungi</taxon>
        <taxon>Dikarya</taxon>
        <taxon>Ascomycota</taxon>
        <taxon>Pezizomycotina</taxon>
        <taxon>Leotiomycetes</taxon>
        <taxon>Helotiales</taxon>
        <taxon>Hyaloscyphaceae</taxon>
        <taxon>Hyaloscypha</taxon>
        <taxon>Hyaloscypha bicolor</taxon>
    </lineage>
</organism>
<dbReference type="PANTHER" id="PTHR33112:SF16">
    <property type="entry name" value="HETEROKARYON INCOMPATIBILITY DOMAIN-CONTAINING PROTEIN"/>
    <property type="match status" value="1"/>
</dbReference>
<dbReference type="EMBL" id="KZ613846">
    <property type="protein sequence ID" value="PMD57700.1"/>
    <property type="molecule type" value="Genomic_DNA"/>
</dbReference>
<feature type="non-terminal residue" evidence="2">
    <location>
        <position position="498"/>
    </location>
</feature>
<keyword evidence="3" id="KW-1185">Reference proteome</keyword>
<accession>A0A2J6T3S7</accession>
<dbReference type="STRING" id="1095630.A0A2J6T3S7"/>
<dbReference type="RefSeq" id="XP_024734604.1">
    <property type="nucleotide sequence ID" value="XM_024877096.1"/>
</dbReference>
<feature type="domain" description="Heterokaryon incompatibility" evidence="1">
    <location>
        <begin position="218"/>
        <end position="365"/>
    </location>
</feature>
<sequence length="498" mass="56236">MGSESISMTSLTAECQPFGVEPLPGFEDLVHKQCEECELWLANPLGHLQSLVSEPKSLKSRHVEQTVERWNSGAKSGCILCGLVTKLCPDIEQDQNLRHSNLVQFRISPKREDFPHCIRATGYDLRENLRNKLWEVEFYATQDTQNPLPGLPLRRDLALQFGSKQCLNLIQGWLHECKTHHNSQGCSIHNESRLPTRILDIGSINPKLVATSDECGYFVALSHCWGNCTSSIQPPRTLHSNFEEHCKSGVPEACLSPSFRDAIKVSRYLGYSYMWIDSLCIIQDDTEDWERESGLMATVYGNADLVIGATSVADGSFGFLGRRHEYFEGTVNLAARTGPQETSWVVCYRSTMEGPLESRAWAYQERVLARRFVSFGIREVCWECTSRLECECFTSHDSQIHSEILTTRNVQDITNTRLLGAWRRNVVEPYSKRQLTKSSDRLVALSAVAFEFSKKLSDQYLAGIWRADLESRGLLWLCIEAKGVIPGAPSWSWASVQG</sequence>
<dbReference type="GeneID" id="36585173"/>
<dbReference type="AlphaFoldDB" id="A0A2J6T3S7"/>